<dbReference type="InterPro" id="IPR021109">
    <property type="entry name" value="Peptidase_aspartic_dom_sf"/>
</dbReference>
<dbReference type="PROSITE" id="PS51767">
    <property type="entry name" value="PEPTIDASE_A1"/>
    <property type="match status" value="1"/>
</dbReference>
<keyword evidence="1" id="KW-0732">Signal</keyword>
<feature type="chain" id="PRO_5005536128" description="Peptidase A1 domain-containing protein" evidence="1">
    <location>
        <begin position="17"/>
        <end position="349"/>
    </location>
</feature>
<dbReference type="Pfam" id="PF00026">
    <property type="entry name" value="Asp"/>
    <property type="match status" value="1"/>
</dbReference>
<proteinExistence type="predicted"/>
<name>A0A0L0CDI6_LUCCU</name>
<feature type="signal peptide" evidence="1">
    <location>
        <begin position="1"/>
        <end position="16"/>
    </location>
</feature>
<dbReference type="SUPFAM" id="SSF50630">
    <property type="entry name" value="Acid proteases"/>
    <property type="match status" value="1"/>
</dbReference>
<evidence type="ECO:0000259" key="2">
    <source>
        <dbReference type="PROSITE" id="PS51767"/>
    </source>
</evidence>
<accession>A0A0L0CDI6</accession>
<reference evidence="3 4" key="1">
    <citation type="journal article" date="2015" name="Nat. Commun.">
        <title>Lucilia cuprina genome unlocks parasitic fly biology to underpin future interventions.</title>
        <authorList>
            <person name="Anstead C.A."/>
            <person name="Korhonen P.K."/>
            <person name="Young N.D."/>
            <person name="Hall R.S."/>
            <person name="Jex A.R."/>
            <person name="Murali S.C."/>
            <person name="Hughes D.S."/>
            <person name="Lee S.F."/>
            <person name="Perry T."/>
            <person name="Stroehlein A.J."/>
            <person name="Ansell B.R."/>
            <person name="Breugelmans B."/>
            <person name="Hofmann A."/>
            <person name="Qu J."/>
            <person name="Dugan S."/>
            <person name="Lee S.L."/>
            <person name="Chao H."/>
            <person name="Dinh H."/>
            <person name="Han Y."/>
            <person name="Doddapaneni H.V."/>
            <person name="Worley K.C."/>
            <person name="Muzny D.M."/>
            <person name="Ioannidis P."/>
            <person name="Waterhouse R.M."/>
            <person name="Zdobnov E.M."/>
            <person name="James P.J."/>
            <person name="Bagnall N.H."/>
            <person name="Kotze A.C."/>
            <person name="Gibbs R.A."/>
            <person name="Richards S."/>
            <person name="Batterham P."/>
            <person name="Gasser R.B."/>
        </authorList>
    </citation>
    <scope>NUCLEOTIDE SEQUENCE [LARGE SCALE GENOMIC DNA]</scope>
    <source>
        <strain evidence="3 4">LS</strain>
        <tissue evidence="3">Full body</tissue>
    </source>
</reference>
<dbReference type="EMBL" id="JRES01000545">
    <property type="protein sequence ID" value="KNC30282.1"/>
    <property type="molecule type" value="Genomic_DNA"/>
</dbReference>
<sequence>MQIISALLSALPLAAASPVPNDGSIPGVVHMPVSRVKHQDVGNVHMPHLNNKLDEDGKPVKLSEHAQVIEGLANQRYFYKAEVNIGTPPQNLSLLVDTGSSDTWVFTANTEKGRGSKQDGFIFGLCTLIFTVSECHTMHFTEEYQSVLFRIDCTNLTEYKNIQLSITSMPTDSKPSSKIIDSLEFKENGLLWLPETFTSNINIFDESLNYATSIESLDGTILIDNCVDTNAIYKNVACIDSTERAYAAQIQNTLRLALKIDPQDYLSYFCLRRYPFFDKIMNLNVEKSNPNRCVVLGEPLRIIKSYTSRVYPYTPQASSTFERSSSRRSGVVSLIHVSSSGLNPQSAKT</sequence>
<dbReference type="PROSITE" id="PS00141">
    <property type="entry name" value="ASP_PROTEASE"/>
    <property type="match status" value="1"/>
</dbReference>
<dbReference type="STRING" id="7375.A0A0L0CDI6"/>
<organism evidence="3 4">
    <name type="scientific">Lucilia cuprina</name>
    <name type="common">Green bottle fly</name>
    <name type="synonym">Australian sheep blowfly</name>
    <dbReference type="NCBI Taxonomy" id="7375"/>
    <lineage>
        <taxon>Eukaryota</taxon>
        <taxon>Metazoa</taxon>
        <taxon>Ecdysozoa</taxon>
        <taxon>Arthropoda</taxon>
        <taxon>Hexapoda</taxon>
        <taxon>Insecta</taxon>
        <taxon>Pterygota</taxon>
        <taxon>Neoptera</taxon>
        <taxon>Endopterygota</taxon>
        <taxon>Diptera</taxon>
        <taxon>Brachycera</taxon>
        <taxon>Muscomorpha</taxon>
        <taxon>Oestroidea</taxon>
        <taxon>Calliphoridae</taxon>
        <taxon>Luciliinae</taxon>
        <taxon>Lucilia</taxon>
    </lineage>
</organism>
<dbReference type="GO" id="GO:0004190">
    <property type="term" value="F:aspartic-type endopeptidase activity"/>
    <property type="evidence" value="ECO:0007669"/>
    <property type="project" value="InterPro"/>
</dbReference>
<dbReference type="GO" id="GO:0006508">
    <property type="term" value="P:proteolysis"/>
    <property type="evidence" value="ECO:0007669"/>
    <property type="project" value="InterPro"/>
</dbReference>
<evidence type="ECO:0000256" key="1">
    <source>
        <dbReference type="SAM" id="SignalP"/>
    </source>
</evidence>
<dbReference type="InterPro" id="IPR001969">
    <property type="entry name" value="Aspartic_peptidase_AS"/>
</dbReference>
<dbReference type="InterPro" id="IPR033121">
    <property type="entry name" value="PEPTIDASE_A1"/>
</dbReference>
<dbReference type="Gene3D" id="2.40.70.10">
    <property type="entry name" value="Acid Proteases"/>
    <property type="match status" value="1"/>
</dbReference>
<dbReference type="Proteomes" id="UP000037069">
    <property type="component" value="Unassembled WGS sequence"/>
</dbReference>
<dbReference type="AlphaFoldDB" id="A0A0L0CDI6"/>
<gene>
    <name evidence="3" type="ORF">FF38_11044</name>
</gene>
<protein>
    <recommendedName>
        <fullName evidence="2">Peptidase A1 domain-containing protein</fullName>
    </recommendedName>
</protein>
<evidence type="ECO:0000313" key="4">
    <source>
        <dbReference type="Proteomes" id="UP000037069"/>
    </source>
</evidence>
<evidence type="ECO:0000313" key="3">
    <source>
        <dbReference type="EMBL" id="KNC30282.1"/>
    </source>
</evidence>
<feature type="domain" description="Peptidase A1" evidence="2">
    <location>
        <begin position="79"/>
        <end position="349"/>
    </location>
</feature>
<keyword evidence="4" id="KW-1185">Reference proteome</keyword>
<comment type="caution">
    <text evidence="3">The sequence shown here is derived from an EMBL/GenBank/DDBJ whole genome shotgun (WGS) entry which is preliminary data.</text>
</comment>